<evidence type="ECO:0000313" key="2">
    <source>
        <dbReference type="EMBL" id="MBE9039960.1"/>
    </source>
</evidence>
<reference evidence="2" key="1">
    <citation type="submission" date="2020-10" db="EMBL/GenBank/DDBJ databases">
        <authorList>
            <person name="Castelo-Branco R."/>
            <person name="Eusebio N."/>
            <person name="Adriana R."/>
            <person name="Vieira A."/>
            <person name="Brugerolle De Fraissinette N."/>
            <person name="Rezende De Castro R."/>
            <person name="Schneider M.P."/>
            <person name="Vasconcelos V."/>
            <person name="Leao P.N."/>
        </authorList>
    </citation>
    <scope>NUCLEOTIDE SEQUENCE</scope>
    <source>
        <strain evidence="2">LEGE 11467</strain>
    </source>
</reference>
<evidence type="ECO:0000256" key="1">
    <source>
        <dbReference type="SAM" id="MobiDB-lite"/>
    </source>
</evidence>
<protein>
    <submittedName>
        <fullName evidence="2">DUF928 domain-containing protein</fullName>
    </submittedName>
</protein>
<feature type="compositionally biased region" description="Low complexity" evidence="1">
    <location>
        <begin position="87"/>
        <end position="101"/>
    </location>
</feature>
<evidence type="ECO:0000313" key="3">
    <source>
        <dbReference type="Proteomes" id="UP000621799"/>
    </source>
</evidence>
<dbReference type="EMBL" id="JADEXN010000044">
    <property type="protein sequence ID" value="MBE9039960.1"/>
    <property type="molecule type" value="Genomic_DNA"/>
</dbReference>
<dbReference type="InterPro" id="IPR010328">
    <property type="entry name" value="DUF928"/>
</dbReference>
<accession>A0A928VYE1</accession>
<dbReference type="AlphaFoldDB" id="A0A928VYE1"/>
<dbReference type="Proteomes" id="UP000621799">
    <property type="component" value="Unassembled WGS sequence"/>
</dbReference>
<proteinExistence type="predicted"/>
<name>A0A928VYE1_9CYAN</name>
<sequence length="273" mass="29300">MAEGDINTMNLKDSWHLPTVASLGLGLTLAVVAGQPKTATAQSINLEKQASTQVTFESPAEPAPRNTTGASSRDGGACTQTSSAIHSTTASLSPSNESSASVTSLIPTNDRGLTTEKRPTLFVYLPRSSASEVFISMEDEYENYHYHTTLPISDAPGIFSFTVPETAPILAMGTNYKWSVSLICGDELDPGDPKVEGWIQRIEPDVALSAELETADPLEQAVLYAASGIWYDTLATLADLRLSHPDDSQLEVEWSELLKSVGLEEVAREPLAE</sequence>
<organism evidence="2 3">
    <name type="scientific">Zarconia navalis LEGE 11467</name>
    <dbReference type="NCBI Taxonomy" id="1828826"/>
    <lineage>
        <taxon>Bacteria</taxon>
        <taxon>Bacillati</taxon>
        <taxon>Cyanobacteriota</taxon>
        <taxon>Cyanophyceae</taxon>
        <taxon>Oscillatoriophycideae</taxon>
        <taxon>Oscillatoriales</taxon>
        <taxon>Oscillatoriales incertae sedis</taxon>
        <taxon>Zarconia</taxon>
        <taxon>Zarconia navalis</taxon>
    </lineage>
</organism>
<dbReference type="Pfam" id="PF06051">
    <property type="entry name" value="DUF928"/>
    <property type="match status" value="1"/>
</dbReference>
<comment type="caution">
    <text evidence="2">The sequence shown here is derived from an EMBL/GenBank/DDBJ whole genome shotgun (WGS) entry which is preliminary data.</text>
</comment>
<gene>
    <name evidence="2" type="ORF">IQ235_04030</name>
</gene>
<keyword evidence="3" id="KW-1185">Reference proteome</keyword>
<feature type="region of interest" description="Disordered" evidence="1">
    <location>
        <begin position="50"/>
        <end position="111"/>
    </location>
</feature>